<evidence type="ECO:0000259" key="4">
    <source>
        <dbReference type="PROSITE" id="PS50893"/>
    </source>
</evidence>
<reference evidence="6" key="1">
    <citation type="journal article" date="2021" name="Int. J. Syst. Evol. Microbiol.">
        <title>Actinocatenispora comari sp. nov., an endophytic actinomycete isolated from aerial parts of Comarum salesowianum.</title>
        <authorList>
            <person name="Oyunbileg N."/>
            <person name="Iizaka Y."/>
            <person name="Hamada M."/>
            <person name="Davaapurev B.O."/>
            <person name="Fukumoto A."/>
            <person name="Tsetseg B."/>
            <person name="Kato F."/>
            <person name="Tamura T."/>
            <person name="Batkhuu J."/>
            <person name="Anzai Y."/>
        </authorList>
    </citation>
    <scope>NUCLEOTIDE SEQUENCE [LARGE SCALE GENOMIC DNA]</scope>
    <source>
        <strain evidence="6">NUM-2625</strain>
    </source>
</reference>
<protein>
    <submittedName>
        <fullName evidence="5">ABC transporter ATP-binding protein</fullName>
    </submittedName>
</protein>
<feature type="region of interest" description="Disordered" evidence="3">
    <location>
        <begin position="1"/>
        <end position="20"/>
    </location>
</feature>
<dbReference type="EMBL" id="BOPO01000020">
    <property type="protein sequence ID" value="GIL26191.1"/>
    <property type="molecule type" value="Genomic_DNA"/>
</dbReference>
<dbReference type="PROSITE" id="PS50893">
    <property type="entry name" value="ABC_TRANSPORTER_2"/>
    <property type="match status" value="1"/>
</dbReference>
<dbReference type="InterPro" id="IPR050107">
    <property type="entry name" value="ABC_carbohydrate_import_ATPase"/>
</dbReference>
<feature type="domain" description="ABC transporter" evidence="4">
    <location>
        <begin position="25"/>
        <end position="265"/>
    </location>
</feature>
<accession>A0A8J4A7D2</accession>
<dbReference type="PANTHER" id="PTHR43790">
    <property type="entry name" value="CARBOHYDRATE TRANSPORT ATP-BINDING PROTEIN MG119-RELATED"/>
    <property type="match status" value="1"/>
</dbReference>
<evidence type="ECO:0000256" key="2">
    <source>
        <dbReference type="ARBA" id="ARBA00022840"/>
    </source>
</evidence>
<evidence type="ECO:0000313" key="6">
    <source>
        <dbReference type="Proteomes" id="UP000614996"/>
    </source>
</evidence>
<evidence type="ECO:0000256" key="1">
    <source>
        <dbReference type="ARBA" id="ARBA00022741"/>
    </source>
</evidence>
<gene>
    <name evidence="5" type="ORF">NUM_14450</name>
</gene>
<dbReference type="Gene3D" id="3.40.50.300">
    <property type="entry name" value="P-loop containing nucleotide triphosphate hydrolases"/>
    <property type="match status" value="1"/>
</dbReference>
<organism evidence="5 6">
    <name type="scientific">Actinocatenispora comari</name>
    <dbReference type="NCBI Taxonomy" id="2807577"/>
    <lineage>
        <taxon>Bacteria</taxon>
        <taxon>Bacillati</taxon>
        <taxon>Actinomycetota</taxon>
        <taxon>Actinomycetes</taxon>
        <taxon>Micromonosporales</taxon>
        <taxon>Micromonosporaceae</taxon>
        <taxon>Actinocatenispora</taxon>
    </lineage>
</organism>
<dbReference type="CDD" id="cd03216">
    <property type="entry name" value="ABC_Carb_Monos_I"/>
    <property type="match status" value="1"/>
</dbReference>
<dbReference type="GO" id="GO:0016887">
    <property type="term" value="F:ATP hydrolysis activity"/>
    <property type="evidence" value="ECO:0007669"/>
    <property type="project" value="InterPro"/>
</dbReference>
<dbReference type="AlphaFoldDB" id="A0A8J4A7D2"/>
<name>A0A8J4A7D2_9ACTN</name>
<comment type="caution">
    <text evidence="5">The sequence shown here is derived from an EMBL/GenBank/DDBJ whole genome shotgun (WGS) entry which is preliminary data.</text>
</comment>
<dbReference type="InterPro" id="IPR003593">
    <property type="entry name" value="AAA+_ATPase"/>
</dbReference>
<sequence>MTDASVQVPPGERTGGGGGDGVPLLELRDIAKHFAGVTALSGASLTLYPGQVMGLVGNNGAGKSTLVRIVSGVQEPDEGSLLWNGERVRLRNPRQARALGIDTVYQELALADDLDATANIFLNREIGWGVGPLRINNNKRMRREAVELFERFGIQVQASGADVRSMSGGQRQSIAIARALLGGSKLLLLDEPTAALGVKESGHVEDLVLRLRSHQVGILIVSHSVEQLLKLCDRLCVLRHGQMVGVFDRADLTAQDVVSLIVGANA</sequence>
<proteinExistence type="predicted"/>
<dbReference type="SUPFAM" id="SSF52540">
    <property type="entry name" value="P-loop containing nucleoside triphosphate hydrolases"/>
    <property type="match status" value="1"/>
</dbReference>
<dbReference type="InterPro" id="IPR003439">
    <property type="entry name" value="ABC_transporter-like_ATP-bd"/>
</dbReference>
<evidence type="ECO:0000256" key="3">
    <source>
        <dbReference type="SAM" id="MobiDB-lite"/>
    </source>
</evidence>
<dbReference type="SMART" id="SM00382">
    <property type="entry name" value="AAA"/>
    <property type="match status" value="1"/>
</dbReference>
<dbReference type="GO" id="GO:0005524">
    <property type="term" value="F:ATP binding"/>
    <property type="evidence" value="ECO:0007669"/>
    <property type="project" value="UniProtKB-KW"/>
</dbReference>
<dbReference type="InterPro" id="IPR027417">
    <property type="entry name" value="P-loop_NTPase"/>
</dbReference>
<keyword evidence="2 5" id="KW-0067">ATP-binding</keyword>
<evidence type="ECO:0000313" key="5">
    <source>
        <dbReference type="EMBL" id="GIL26191.1"/>
    </source>
</evidence>
<dbReference type="Pfam" id="PF00005">
    <property type="entry name" value="ABC_tran"/>
    <property type="match status" value="1"/>
</dbReference>
<dbReference type="PANTHER" id="PTHR43790:SF8">
    <property type="entry name" value="SUGAR ABC TRANSPORTER ATP-BINDING PROTEIN"/>
    <property type="match status" value="1"/>
</dbReference>
<dbReference type="Proteomes" id="UP000614996">
    <property type="component" value="Unassembled WGS sequence"/>
</dbReference>
<keyword evidence="6" id="KW-1185">Reference proteome</keyword>
<dbReference type="RefSeq" id="WP_207123862.1">
    <property type="nucleotide sequence ID" value="NZ_BOPO01000020.1"/>
</dbReference>
<keyword evidence="1" id="KW-0547">Nucleotide-binding</keyword>